<dbReference type="Proteomes" id="UP000050761">
    <property type="component" value="Unassembled WGS sequence"/>
</dbReference>
<evidence type="ECO:0000313" key="3">
    <source>
        <dbReference type="WBParaSite" id="HPBE_0000366801-mRNA-1"/>
    </source>
</evidence>
<protein>
    <submittedName>
        <fullName evidence="3">Flagellar hook capping protein</fullName>
    </submittedName>
</protein>
<reference evidence="1 2" key="1">
    <citation type="submission" date="2018-11" db="EMBL/GenBank/DDBJ databases">
        <authorList>
            <consortium name="Pathogen Informatics"/>
        </authorList>
    </citation>
    <scope>NUCLEOTIDE SEQUENCE [LARGE SCALE GENOMIC DNA]</scope>
</reference>
<organism evidence="2 3">
    <name type="scientific">Heligmosomoides polygyrus</name>
    <name type="common">Parasitic roundworm</name>
    <dbReference type="NCBI Taxonomy" id="6339"/>
    <lineage>
        <taxon>Eukaryota</taxon>
        <taxon>Metazoa</taxon>
        <taxon>Ecdysozoa</taxon>
        <taxon>Nematoda</taxon>
        <taxon>Chromadorea</taxon>
        <taxon>Rhabditida</taxon>
        <taxon>Rhabditina</taxon>
        <taxon>Rhabditomorpha</taxon>
        <taxon>Strongyloidea</taxon>
        <taxon>Heligmosomidae</taxon>
        <taxon>Heligmosomoides</taxon>
    </lineage>
</organism>
<evidence type="ECO:0000313" key="1">
    <source>
        <dbReference type="EMBL" id="VDO39424.1"/>
    </source>
</evidence>
<sequence>MLNSLFGMSQLAAAGGNATPAFSFLEQFNHLNSVQ</sequence>
<dbReference type="OrthoDB" id="515401at2759"/>
<dbReference type="EMBL" id="UZAH01012061">
    <property type="protein sequence ID" value="VDO39424.1"/>
    <property type="molecule type" value="Genomic_DNA"/>
</dbReference>
<dbReference type="AlphaFoldDB" id="A0A183FBX6"/>
<proteinExistence type="predicted"/>
<accession>A0A183FBX6</accession>
<reference evidence="3" key="2">
    <citation type="submission" date="2019-09" db="UniProtKB">
        <authorList>
            <consortium name="WormBaseParasite"/>
        </authorList>
    </citation>
    <scope>IDENTIFICATION</scope>
</reference>
<name>A0A183FBX6_HELPZ</name>
<gene>
    <name evidence="1" type="ORF">HPBE_LOCUS3668</name>
</gene>
<accession>A0A3P7VXY7</accession>
<keyword evidence="2" id="KW-1185">Reference proteome</keyword>
<dbReference type="WBParaSite" id="HPBE_0000366801-mRNA-1">
    <property type="protein sequence ID" value="HPBE_0000366801-mRNA-1"/>
    <property type="gene ID" value="HPBE_0000366801"/>
</dbReference>
<evidence type="ECO:0000313" key="2">
    <source>
        <dbReference type="Proteomes" id="UP000050761"/>
    </source>
</evidence>